<evidence type="ECO:0000313" key="1">
    <source>
        <dbReference type="EMBL" id="EKK04463.1"/>
    </source>
</evidence>
<comment type="caution">
    <text evidence="1">The sequence shown here is derived from an EMBL/GenBank/DDBJ whole genome shotgun (WGS) entry which is preliminary data.</text>
</comment>
<dbReference type="AlphaFoldDB" id="K5DPP0"/>
<name>K5DPP0_RHOBT</name>
<gene>
    <name evidence="1" type="ORF">RBSH_00209</name>
</gene>
<dbReference type="RefSeq" id="WP_007330245.1">
    <property type="nucleotide sequence ID" value="NZ_AMCW01000005.1"/>
</dbReference>
<accession>K5DPP0</accession>
<protein>
    <submittedName>
        <fullName evidence="1">Uncharacterized protein</fullName>
    </submittedName>
</protein>
<proteinExistence type="predicted"/>
<sequence length="119" mass="13353">MGDQFTMAMKDTFPHLARWDSVGLDCSFCRHVSECDWPNRNGDYRCNLHGISLTIQIANNGYKDGEWFCTAFADEGGAHPSAVEHLANSVDALDDNTLYRLSDGYGDLDEYHFSQLQPA</sequence>
<dbReference type="Proteomes" id="UP000007993">
    <property type="component" value="Unassembled WGS sequence"/>
</dbReference>
<organism evidence="1 2">
    <name type="scientific">Rhodopirellula baltica SH28</name>
    <dbReference type="NCBI Taxonomy" id="993517"/>
    <lineage>
        <taxon>Bacteria</taxon>
        <taxon>Pseudomonadati</taxon>
        <taxon>Planctomycetota</taxon>
        <taxon>Planctomycetia</taxon>
        <taxon>Pirellulales</taxon>
        <taxon>Pirellulaceae</taxon>
        <taxon>Rhodopirellula</taxon>
    </lineage>
</organism>
<dbReference type="PATRIC" id="fig|993517.3.peg.225"/>
<reference evidence="1 2" key="1">
    <citation type="journal article" date="2013" name="Mar. Genomics">
        <title>Expression of sulfatases in Rhodopirellula baltica and the diversity of sulfatases in the genus Rhodopirellula.</title>
        <authorList>
            <person name="Wegner C.E."/>
            <person name="Richter-Heitmann T."/>
            <person name="Klindworth A."/>
            <person name="Klockow C."/>
            <person name="Richter M."/>
            <person name="Achstetter T."/>
            <person name="Glockner F.O."/>
            <person name="Harder J."/>
        </authorList>
    </citation>
    <scope>NUCLEOTIDE SEQUENCE [LARGE SCALE GENOMIC DNA]</scope>
    <source>
        <strain evidence="1 2">SH28</strain>
    </source>
</reference>
<evidence type="ECO:0000313" key="2">
    <source>
        <dbReference type="Proteomes" id="UP000007993"/>
    </source>
</evidence>
<dbReference type="EMBL" id="AMCW01000005">
    <property type="protein sequence ID" value="EKK04463.1"/>
    <property type="molecule type" value="Genomic_DNA"/>
</dbReference>